<organism evidence="6 7">
    <name type="scientific">Cynara cardunculus var. scolymus</name>
    <name type="common">Globe artichoke</name>
    <name type="synonym">Cynara scolymus</name>
    <dbReference type="NCBI Taxonomy" id="59895"/>
    <lineage>
        <taxon>Eukaryota</taxon>
        <taxon>Viridiplantae</taxon>
        <taxon>Streptophyta</taxon>
        <taxon>Embryophyta</taxon>
        <taxon>Tracheophyta</taxon>
        <taxon>Spermatophyta</taxon>
        <taxon>Magnoliopsida</taxon>
        <taxon>eudicotyledons</taxon>
        <taxon>Gunneridae</taxon>
        <taxon>Pentapetalae</taxon>
        <taxon>asterids</taxon>
        <taxon>campanulids</taxon>
        <taxon>Asterales</taxon>
        <taxon>Asteraceae</taxon>
        <taxon>Carduoideae</taxon>
        <taxon>Cardueae</taxon>
        <taxon>Carduinae</taxon>
        <taxon>Cynara</taxon>
    </lineage>
</organism>
<dbReference type="SUPFAM" id="SSF55307">
    <property type="entry name" value="Tubulin C-terminal domain-like"/>
    <property type="match status" value="1"/>
</dbReference>
<feature type="region of interest" description="Disordered" evidence="4">
    <location>
        <begin position="206"/>
        <end position="227"/>
    </location>
</feature>
<dbReference type="AlphaFoldDB" id="A0A103XPN6"/>
<dbReference type="GO" id="GO:0005525">
    <property type="term" value="F:GTP binding"/>
    <property type="evidence" value="ECO:0007669"/>
    <property type="project" value="UniProtKB-KW"/>
</dbReference>
<dbReference type="GO" id="GO:0009507">
    <property type="term" value="C:chloroplast"/>
    <property type="evidence" value="ECO:0007669"/>
    <property type="project" value="TreeGrafter"/>
</dbReference>
<evidence type="ECO:0000259" key="5">
    <source>
        <dbReference type="PROSITE" id="PS00036"/>
    </source>
</evidence>
<comment type="similarity">
    <text evidence="1">Belongs to the FtsZ family.</text>
</comment>
<dbReference type="InterPro" id="IPR008280">
    <property type="entry name" value="Tub_FtsZ_C"/>
</dbReference>
<evidence type="ECO:0000313" key="7">
    <source>
        <dbReference type="Proteomes" id="UP000243975"/>
    </source>
</evidence>
<dbReference type="Proteomes" id="UP000243975">
    <property type="component" value="Unassembled WGS sequence"/>
</dbReference>
<dbReference type="STRING" id="59895.A0A103XPN6"/>
<dbReference type="Gene3D" id="3.40.50.1440">
    <property type="entry name" value="Tubulin/FtsZ, GTPase domain"/>
    <property type="match status" value="1"/>
</dbReference>
<feature type="compositionally biased region" description="Pro residues" evidence="4">
    <location>
        <begin position="209"/>
        <end position="222"/>
    </location>
</feature>
<dbReference type="Pfam" id="PF12327">
    <property type="entry name" value="FtsZ_C"/>
    <property type="match status" value="1"/>
</dbReference>
<dbReference type="InterPro" id="IPR004827">
    <property type="entry name" value="bZIP"/>
</dbReference>
<dbReference type="SMART" id="SM00864">
    <property type="entry name" value="Tubulin"/>
    <property type="match status" value="1"/>
</dbReference>
<dbReference type="GO" id="GO:0003924">
    <property type="term" value="F:GTPase activity"/>
    <property type="evidence" value="ECO:0007669"/>
    <property type="project" value="InterPro"/>
</dbReference>
<keyword evidence="3" id="KW-0342">GTP-binding</keyword>
<dbReference type="InterPro" id="IPR000158">
    <property type="entry name" value="Cell_div_FtsZ"/>
</dbReference>
<dbReference type="PANTHER" id="PTHR30314">
    <property type="entry name" value="CELL DIVISION PROTEIN FTSZ-RELATED"/>
    <property type="match status" value="1"/>
</dbReference>
<dbReference type="CDD" id="cd02201">
    <property type="entry name" value="FtsZ_type1"/>
    <property type="match status" value="1"/>
</dbReference>
<dbReference type="GO" id="GO:0010020">
    <property type="term" value="P:chloroplast fission"/>
    <property type="evidence" value="ECO:0007669"/>
    <property type="project" value="TreeGrafter"/>
</dbReference>
<evidence type="ECO:0000256" key="3">
    <source>
        <dbReference type="ARBA" id="ARBA00023134"/>
    </source>
</evidence>
<comment type="caution">
    <text evidence="6">The sequence shown here is derived from an EMBL/GenBank/DDBJ whole genome shotgun (WGS) entry which is preliminary data.</text>
</comment>
<feature type="compositionally biased region" description="Polar residues" evidence="4">
    <location>
        <begin position="169"/>
        <end position="183"/>
    </location>
</feature>
<feature type="region of interest" description="Disordered" evidence="4">
    <location>
        <begin position="158"/>
        <end position="183"/>
    </location>
</feature>
<dbReference type="GO" id="GO:0003700">
    <property type="term" value="F:DNA-binding transcription factor activity"/>
    <property type="evidence" value="ECO:0007669"/>
    <property type="project" value="InterPro"/>
</dbReference>
<dbReference type="Pfam" id="PF00091">
    <property type="entry name" value="Tubulin"/>
    <property type="match status" value="1"/>
</dbReference>
<dbReference type="PANTHER" id="PTHR30314:SF3">
    <property type="entry name" value="MITOCHONDRIAL DIVISION PROTEIN FSZA"/>
    <property type="match status" value="1"/>
</dbReference>
<name>A0A103XPN6_CYNCS</name>
<sequence length="899" mass="96253">MVVPDSEIMSPGEVESPLQSDQHQPRNNVHNALLPQLGRQSSIYSLTLDEFQHTLCESGKNFGSMNMDEFLNSIWTAEENQAHAQVHPAAAATAGGSVSTSAAMAPNSASSSGQFLTGVNTGAAEPNMIVKQLSLPRQGSLNLLGPLSRKTVDEVWSEIQKTQHDHHPSNNSSNVQVPGSAQRQPTYGEMTLEDFLVKAGVVREQNHPNAPPVQQQPPPPFGLYPNGNNRVVGPPPGSTHVIRPLMAVSTGGGATTIQPYSPLIREAQGYPGGGKRSSTYQPQPPPCYGGMVGNGGGVAGGYGQGLGIGSPVSPVSSDGIATSQLDSGNQYALEMGGIRGGRKRIIDGPVEKVVERRQRRMIKNRESAARSRARKQVRFFSSNHRAYTVELEAELNMLKEENAQLKQALANSFWEVRSHMMATSISPSLIPLETRNSMGVLTVFGGRVSMETRLGRVSFLKMTDDKHGFLNTSHKISYGAQIRCLANSHNINQFNNKDQFLNLHPEVSMLRGEGNNTVINPRQDNNLSGNVTEILRDSTNSGNYNEAKIKVIGVGGGGSNAVNRMIESAMKGVEFWIVNTDVQAMRMSPVFPEQRLQIGQELTRGLGAGGNPDVGMNAAKESRESIEEAVYGSDMVFVTAGMGGGTGTGGAPIIAGVAKSMGILTVGIVTTPFSFEGRRRAVQAQEGIASLRENVDTLIVIPNDKLLTAVSPSTPVTEAFNLADDILRQGVRGISDIITIPGLVNVDFADVRAIMENAGSSLMGIGTATAISFSSCSPWCSINLCFLIGKTRARDAALNAIQSPLLDIGIERATGIVWNITGGSDLTLFEVNAAAEVIYDLVDPTTGFKRQEESDGRNLQAGQADVVGMNRRSPAFTESGSVEIPEFLRKKGRSRYPRA</sequence>
<evidence type="ECO:0000256" key="1">
    <source>
        <dbReference type="ARBA" id="ARBA00009690"/>
    </source>
</evidence>
<dbReference type="InterPro" id="IPR046347">
    <property type="entry name" value="bZIP_sf"/>
</dbReference>
<dbReference type="PROSITE" id="PS00036">
    <property type="entry name" value="BZIP_BASIC"/>
    <property type="match status" value="1"/>
</dbReference>
<dbReference type="Gene3D" id="1.20.5.170">
    <property type="match status" value="1"/>
</dbReference>
<dbReference type="InterPro" id="IPR045061">
    <property type="entry name" value="FtsZ/CetZ"/>
</dbReference>
<keyword evidence="7" id="KW-1185">Reference proteome</keyword>
<dbReference type="NCBIfam" id="TIGR00065">
    <property type="entry name" value="ftsZ"/>
    <property type="match status" value="1"/>
</dbReference>
<dbReference type="PRINTS" id="PR00423">
    <property type="entry name" value="CELLDVISFTSZ"/>
</dbReference>
<dbReference type="PROSITE" id="PS01135">
    <property type="entry name" value="FTSZ_2"/>
    <property type="match status" value="1"/>
</dbReference>
<dbReference type="SUPFAM" id="SSF57959">
    <property type="entry name" value="Leucine zipper domain"/>
    <property type="match status" value="1"/>
</dbReference>
<accession>A0A103XPN6</accession>
<evidence type="ECO:0000313" key="6">
    <source>
        <dbReference type="EMBL" id="KVH94575.1"/>
    </source>
</evidence>
<dbReference type="InterPro" id="IPR020805">
    <property type="entry name" value="Cell_div_FtsZ_CS"/>
</dbReference>
<dbReference type="InterPro" id="IPR018316">
    <property type="entry name" value="Tubulin/FtsZ_2-layer-sand-dom"/>
</dbReference>
<dbReference type="CDD" id="cd14707">
    <property type="entry name" value="bZIP_plant_BZIP46"/>
    <property type="match status" value="1"/>
</dbReference>
<proteinExistence type="inferred from homology"/>
<gene>
    <name evidence="6" type="ORF">Ccrd_003363</name>
</gene>
<dbReference type="Gramene" id="KVH94575">
    <property type="protein sequence ID" value="KVH94575"/>
    <property type="gene ID" value="Ccrd_003363"/>
</dbReference>
<dbReference type="HAMAP" id="MF_00909">
    <property type="entry name" value="FtsZ"/>
    <property type="match status" value="1"/>
</dbReference>
<evidence type="ECO:0000256" key="4">
    <source>
        <dbReference type="SAM" id="MobiDB-lite"/>
    </source>
</evidence>
<dbReference type="OMA" id="ICIIHEN"/>
<feature type="region of interest" description="Disordered" evidence="4">
    <location>
        <begin position="1"/>
        <end position="26"/>
    </location>
</feature>
<feature type="compositionally biased region" description="Polar residues" evidence="4">
    <location>
        <begin position="17"/>
        <end position="26"/>
    </location>
</feature>
<feature type="domain" description="BZIP" evidence="5">
    <location>
        <begin position="359"/>
        <end position="374"/>
    </location>
</feature>
<dbReference type="FunFam" id="3.40.50.1440:FF:000001">
    <property type="entry name" value="Cell division protein FtsZ"/>
    <property type="match status" value="1"/>
</dbReference>
<keyword evidence="2" id="KW-0547">Nucleotide-binding</keyword>
<dbReference type="InterPro" id="IPR024757">
    <property type="entry name" value="FtsZ_C"/>
</dbReference>
<dbReference type="SUPFAM" id="SSF52490">
    <property type="entry name" value="Tubulin nucleotide-binding domain-like"/>
    <property type="match status" value="1"/>
</dbReference>
<dbReference type="SMART" id="SM00338">
    <property type="entry name" value="BRLZ"/>
    <property type="match status" value="1"/>
</dbReference>
<dbReference type="SMART" id="SM00865">
    <property type="entry name" value="Tubulin_C"/>
    <property type="match status" value="1"/>
</dbReference>
<dbReference type="EMBL" id="LEKV01004547">
    <property type="protein sequence ID" value="KVH94575.1"/>
    <property type="molecule type" value="Genomic_DNA"/>
</dbReference>
<protein>
    <submittedName>
        <fullName evidence="6">Basic-leucine zipper domain-containing protein</fullName>
    </submittedName>
</protein>
<evidence type="ECO:0000256" key="2">
    <source>
        <dbReference type="ARBA" id="ARBA00022741"/>
    </source>
</evidence>
<dbReference type="InterPro" id="IPR003008">
    <property type="entry name" value="Tubulin_FtsZ_GTPase"/>
</dbReference>
<dbReference type="InterPro" id="IPR036525">
    <property type="entry name" value="Tubulin/FtsZ_GTPase_sf"/>
</dbReference>
<reference evidence="6 7" key="1">
    <citation type="journal article" date="2016" name="Sci. Rep.">
        <title>The genome sequence of the outbreeding globe artichoke constructed de novo incorporating a phase-aware low-pass sequencing strategy of F1 progeny.</title>
        <authorList>
            <person name="Scaglione D."/>
            <person name="Reyes-Chin-Wo S."/>
            <person name="Acquadro A."/>
            <person name="Froenicke L."/>
            <person name="Portis E."/>
            <person name="Beitel C."/>
            <person name="Tirone M."/>
            <person name="Mauro R."/>
            <person name="Lo Monaco A."/>
            <person name="Mauromicale G."/>
            <person name="Faccioli P."/>
            <person name="Cattivelli L."/>
            <person name="Rieseberg L."/>
            <person name="Michelmore R."/>
            <person name="Lanteri S."/>
        </authorList>
    </citation>
    <scope>NUCLEOTIDE SEQUENCE [LARGE SCALE GENOMIC DNA]</scope>
    <source>
        <strain evidence="6">2C</strain>
    </source>
</reference>